<reference evidence="2" key="1">
    <citation type="journal article" date="2023" name="IMA Fungus">
        <title>Comparative genomic study of the Penicillium genus elucidates a diverse pangenome and 15 lateral gene transfer events.</title>
        <authorList>
            <person name="Petersen C."/>
            <person name="Sorensen T."/>
            <person name="Nielsen M.R."/>
            <person name="Sondergaard T.E."/>
            <person name="Sorensen J.L."/>
            <person name="Fitzpatrick D.A."/>
            <person name="Frisvad J.C."/>
            <person name="Nielsen K.L."/>
        </authorList>
    </citation>
    <scope>NUCLEOTIDE SEQUENCE</scope>
    <source>
        <strain evidence="2">IBT 15450</strain>
    </source>
</reference>
<sequence length="200" mass="22489">MTSNLQSRKAKKRRCRAQDWTKIKESHPAKNSVVISGRDFLPTAVSLFHSATPRVDHLPPSNSTMSGRQISYGRGGAGNISRQQSAPNPRDLFTPTIKQEVYTTGRGGSGNMVHNDPDRPEIARESQDVESPPLRAQQIPHHTGRGGVANAYIPTPEEEEHEKKIQEQEVELMRVRTQSKDRVKELEHERQELRKESPSA</sequence>
<proteinExistence type="predicted"/>
<name>A0AAD6N432_PENCN</name>
<dbReference type="PANTHER" id="PTHR34693:SF1">
    <property type="entry name" value="PROTEIN PAR32"/>
    <property type="match status" value="1"/>
</dbReference>
<accession>A0AAD6N432</accession>
<keyword evidence="3" id="KW-1185">Reference proteome</keyword>
<dbReference type="InterPro" id="IPR022024">
    <property type="entry name" value="DUF3602"/>
</dbReference>
<gene>
    <name evidence="2" type="ORF">N7460_012489</name>
</gene>
<dbReference type="InterPro" id="IPR053203">
    <property type="entry name" value="Cisplatin_resist-associated"/>
</dbReference>
<evidence type="ECO:0000313" key="3">
    <source>
        <dbReference type="Proteomes" id="UP001219568"/>
    </source>
</evidence>
<protein>
    <submittedName>
        <fullName evidence="2">Uncharacterized protein</fullName>
    </submittedName>
</protein>
<dbReference type="Proteomes" id="UP001219568">
    <property type="component" value="Unassembled WGS sequence"/>
</dbReference>
<evidence type="ECO:0000256" key="1">
    <source>
        <dbReference type="SAM" id="MobiDB-lite"/>
    </source>
</evidence>
<feature type="region of interest" description="Disordered" evidence="1">
    <location>
        <begin position="122"/>
        <end position="200"/>
    </location>
</feature>
<comment type="caution">
    <text evidence="2">The sequence shown here is derived from an EMBL/GenBank/DDBJ whole genome shotgun (WGS) entry which is preliminary data.</text>
</comment>
<reference evidence="2" key="2">
    <citation type="submission" date="2023-01" db="EMBL/GenBank/DDBJ databases">
        <authorList>
            <person name="Petersen C."/>
        </authorList>
    </citation>
    <scope>NUCLEOTIDE SEQUENCE</scope>
    <source>
        <strain evidence="2">IBT 15450</strain>
    </source>
</reference>
<feature type="region of interest" description="Disordered" evidence="1">
    <location>
        <begin position="1"/>
        <end position="29"/>
    </location>
</feature>
<dbReference type="Pfam" id="PF12223">
    <property type="entry name" value="DUF3602"/>
    <property type="match status" value="1"/>
</dbReference>
<feature type="compositionally biased region" description="Basic and acidic residues" evidence="1">
    <location>
        <begin position="161"/>
        <end position="200"/>
    </location>
</feature>
<dbReference type="PANTHER" id="PTHR34693">
    <property type="entry name" value="PROTEIN PAR32"/>
    <property type="match status" value="1"/>
</dbReference>
<organism evidence="2 3">
    <name type="scientific">Penicillium canescens</name>
    <dbReference type="NCBI Taxonomy" id="5083"/>
    <lineage>
        <taxon>Eukaryota</taxon>
        <taxon>Fungi</taxon>
        <taxon>Dikarya</taxon>
        <taxon>Ascomycota</taxon>
        <taxon>Pezizomycotina</taxon>
        <taxon>Eurotiomycetes</taxon>
        <taxon>Eurotiomycetidae</taxon>
        <taxon>Eurotiales</taxon>
        <taxon>Aspergillaceae</taxon>
        <taxon>Penicillium</taxon>
    </lineage>
</organism>
<feature type="compositionally biased region" description="Basic and acidic residues" evidence="1">
    <location>
        <begin position="16"/>
        <end position="28"/>
    </location>
</feature>
<evidence type="ECO:0000313" key="2">
    <source>
        <dbReference type="EMBL" id="KAJ6027672.1"/>
    </source>
</evidence>
<dbReference type="EMBL" id="JAQJZL010000015">
    <property type="protein sequence ID" value="KAJ6027672.1"/>
    <property type="molecule type" value="Genomic_DNA"/>
</dbReference>
<dbReference type="AlphaFoldDB" id="A0AAD6N432"/>